<dbReference type="EMBL" id="CAJOBA010009484">
    <property type="protein sequence ID" value="CAF3852399.1"/>
    <property type="molecule type" value="Genomic_DNA"/>
</dbReference>
<evidence type="ECO:0000313" key="3">
    <source>
        <dbReference type="EMBL" id="CAF3852399.1"/>
    </source>
</evidence>
<gene>
    <name evidence="2" type="ORF">OVA965_LOCUS18803</name>
    <name evidence="3" type="ORF">TMI583_LOCUS18816</name>
</gene>
<reference evidence="3" key="1">
    <citation type="submission" date="2021-02" db="EMBL/GenBank/DDBJ databases">
        <authorList>
            <person name="Nowell W R."/>
        </authorList>
    </citation>
    <scope>NUCLEOTIDE SEQUENCE</scope>
</reference>
<evidence type="ECO:0008006" key="5">
    <source>
        <dbReference type="Google" id="ProtNLM"/>
    </source>
</evidence>
<evidence type="ECO:0000256" key="1">
    <source>
        <dbReference type="ARBA" id="ARBA00022729"/>
    </source>
</evidence>
<protein>
    <recommendedName>
        <fullName evidence="5">VCBS repeat-containing protein</fullName>
    </recommendedName>
</protein>
<accession>A0A8S2KH66</accession>
<dbReference type="Proteomes" id="UP000682733">
    <property type="component" value="Unassembled WGS sequence"/>
</dbReference>
<dbReference type="Pfam" id="PF13517">
    <property type="entry name" value="FG-GAP_3"/>
    <property type="match status" value="1"/>
</dbReference>
<sequence length="96" mass="9652">MAYSAGTGSHPQAVTVNDVNNDNIPDIIVGNNGGNSVGIFLNLGSGTFSSQTAYPTGSGSGPYSVSVMDVNSDNKPDIVVANSGTDNIIVLFNSGS</sequence>
<comment type="caution">
    <text evidence="3">The sequence shown here is derived from an EMBL/GenBank/DDBJ whole genome shotgun (WGS) entry which is preliminary data.</text>
</comment>
<dbReference type="EMBL" id="CAJNOK010009466">
    <property type="protein sequence ID" value="CAF1090740.1"/>
    <property type="molecule type" value="Genomic_DNA"/>
</dbReference>
<dbReference type="AlphaFoldDB" id="A0A8S2KH66"/>
<evidence type="ECO:0000313" key="2">
    <source>
        <dbReference type="EMBL" id="CAF1090740.1"/>
    </source>
</evidence>
<dbReference type="Proteomes" id="UP000677228">
    <property type="component" value="Unassembled WGS sequence"/>
</dbReference>
<dbReference type="SUPFAM" id="SSF69318">
    <property type="entry name" value="Integrin alpha N-terminal domain"/>
    <property type="match status" value="1"/>
</dbReference>
<keyword evidence="1" id="KW-0732">Signal</keyword>
<evidence type="ECO:0000313" key="4">
    <source>
        <dbReference type="Proteomes" id="UP000682733"/>
    </source>
</evidence>
<proteinExistence type="predicted"/>
<name>A0A8S2KH66_9BILA</name>
<dbReference type="Gene3D" id="2.130.10.130">
    <property type="entry name" value="Integrin alpha, N-terminal"/>
    <property type="match status" value="1"/>
</dbReference>
<dbReference type="InterPro" id="IPR013517">
    <property type="entry name" value="FG-GAP"/>
</dbReference>
<feature type="non-terminal residue" evidence="3">
    <location>
        <position position="96"/>
    </location>
</feature>
<organism evidence="3 4">
    <name type="scientific">Didymodactylos carnosus</name>
    <dbReference type="NCBI Taxonomy" id="1234261"/>
    <lineage>
        <taxon>Eukaryota</taxon>
        <taxon>Metazoa</taxon>
        <taxon>Spiralia</taxon>
        <taxon>Gnathifera</taxon>
        <taxon>Rotifera</taxon>
        <taxon>Eurotatoria</taxon>
        <taxon>Bdelloidea</taxon>
        <taxon>Philodinida</taxon>
        <taxon>Philodinidae</taxon>
        <taxon>Didymodactylos</taxon>
    </lineage>
</organism>
<dbReference type="PANTHER" id="PTHR46580">
    <property type="entry name" value="SENSOR KINASE-RELATED"/>
    <property type="match status" value="1"/>
</dbReference>
<dbReference type="InterPro" id="IPR028994">
    <property type="entry name" value="Integrin_alpha_N"/>
</dbReference>